<dbReference type="Proteomes" id="UP000694861">
    <property type="component" value="Linkage group LG4"/>
</dbReference>
<organism evidence="2 3">
    <name type="scientific">Prunus mume</name>
    <name type="common">Japanese apricot</name>
    <name type="synonym">Armeniaca mume</name>
    <dbReference type="NCBI Taxonomy" id="102107"/>
    <lineage>
        <taxon>Eukaryota</taxon>
        <taxon>Viridiplantae</taxon>
        <taxon>Streptophyta</taxon>
        <taxon>Embryophyta</taxon>
        <taxon>Tracheophyta</taxon>
        <taxon>Spermatophyta</taxon>
        <taxon>Magnoliopsida</taxon>
        <taxon>eudicotyledons</taxon>
        <taxon>Gunneridae</taxon>
        <taxon>Pentapetalae</taxon>
        <taxon>rosids</taxon>
        <taxon>fabids</taxon>
        <taxon>Rosales</taxon>
        <taxon>Rosaceae</taxon>
        <taxon>Amygdaloideae</taxon>
        <taxon>Amygdaleae</taxon>
        <taxon>Prunus</taxon>
    </lineage>
</organism>
<protein>
    <submittedName>
        <fullName evidence="3">Uncharacterized protein LOC103328824</fullName>
    </submittedName>
</protein>
<feature type="region of interest" description="Disordered" evidence="1">
    <location>
        <begin position="1"/>
        <end position="33"/>
    </location>
</feature>
<accession>A0ABM0NT57</accession>
<sequence>MDSNWGSSSNLDSEWEEHRRQMMEEDEEDDARMRTNTQLTATAATLWTQEQIQQEGPWGGSVVGRSNKRRGRALGHQKLMMDYFVPNPIYTLENFRRRYRMRRHVFLHLVNDIPNVNPYFRQTTDATGNLGFSPHQKLTSALRMLAYASLADQINESMRMSESTSIENLGEFVVQLFTRTRMSTFDNQHMRT</sequence>
<feature type="compositionally biased region" description="Polar residues" evidence="1">
    <location>
        <begin position="1"/>
        <end position="12"/>
    </location>
</feature>
<evidence type="ECO:0000313" key="2">
    <source>
        <dbReference type="Proteomes" id="UP000694861"/>
    </source>
</evidence>
<dbReference type="GeneID" id="103328824"/>
<dbReference type="PANTHER" id="PTHR47150:SF6">
    <property type="entry name" value="OS01G0872900 PROTEIN"/>
    <property type="match status" value="1"/>
</dbReference>
<keyword evidence="2" id="KW-1185">Reference proteome</keyword>
<gene>
    <name evidence="3" type="primary">LOC103328824</name>
</gene>
<dbReference type="PANTHER" id="PTHR47150">
    <property type="entry name" value="OS12G0169200 PROTEIN"/>
    <property type="match status" value="1"/>
</dbReference>
<reference evidence="2" key="1">
    <citation type="journal article" date="2012" name="Nat. Commun.">
        <title>The genome of Prunus mume.</title>
        <authorList>
            <person name="Zhang Q."/>
            <person name="Chen W."/>
            <person name="Sun L."/>
            <person name="Zhao F."/>
            <person name="Huang B."/>
            <person name="Yang W."/>
            <person name="Tao Y."/>
            <person name="Wang J."/>
            <person name="Yuan Z."/>
            <person name="Fan G."/>
            <person name="Xing Z."/>
            <person name="Han C."/>
            <person name="Pan H."/>
            <person name="Zhong X."/>
            <person name="Shi W."/>
            <person name="Liang X."/>
            <person name="Du D."/>
            <person name="Sun F."/>
            <person name="Xu Z."/>
            <person name="Hao R."/>
            <person name="Lv T."/>
            <person name="Lv Y."/>
            <person name="Zheng Z."/>
            <person name="Sun M."/>
            <person name="Luo L."/>
            <person name="Cai M."/>
            <person name="Gao Y."/>
            <person name="Wang J."/>
            <person name="Yin Y."/>
            <person name="Xu X."/>
            <person name="Cheng T."/>
            <person name="Wang J."/>
        </authorList>
    </citation>
    <scope>NUCLEOTIDE SEQUENCE [LARGE SCALE GENOMIC DNA]</scope>
</reference>
<evidence type="ECO:0000313" key="3">
    <source>
        <dbReference type="RefSeq" id="XP_008229453.1"/>
    </source>
</evidence>
<name>A0ABM0NT57_PRUMU</name>
<proteinExistence type="predicted"/>
<evidence type="ECO:0000256" key="1">
    <source>
        <dbReference type="SAM" id="MobiDB-lite"/>
    </source>
</evidence>
<reference evidence="3" key="2">
    <citation type="submission" date="2025-08" db="UniProtKB">
        <authorList>
            <consortium name="RefSeq"/>
        </authorList>
    </citation>
    <scope>IDENTIFICATION</scope>
</reference>
<dbReference type="RefSeq" id="XP_008229453.1">
    <property type="nucleotide sequence ID" value="XM_008231231.1"/>
</dbReference>